<organism evidence="1 2">
    <name type="scientific">Tortispora caseinolytica NRRL Y-17796</name>
    <dbReference type="NCBI Taxonomy" id="767744"/>
    <lineage>
        <taxon>Eukaryota</taxon>
        <taxon>Fungi</taxon>
        <taxon>Dikarya</taxon>
        <taxon>Ascomycota</taxon>
        <taxon>Saccharomycotina</taxon>
        <taxon>Trigonopsidomycetes</taxon>
        <taxon>Trigonopsidales</taxon>
        <taxon>Trigonopsidaceae</taxon>
        <taxon>Tortispora</taxon>
    </lineage>
</organism>
<dbReference type="GO" id="GO:0000278">
    <property type="term" value="P:mitotic cell cycle"/>
    <property type="evidence" value="ECO:0007669"/>
    <property type="project" value="InterPro"/>
</dbReference>
<dbReference type="GO" id="GO:0072686">
    <property type="term" value="C:mitotic spindle"/>
    <property type="evidence" value="ECO:0007669"/>
    <property type="project" value="InterPro"/>
</dbReference>
<dbReference type="AlphaFoldDB" id="A0A1E4TIF6"/>
<proteinExistence type="predicted"/>
<accession>A0A1E4TIF6</accession>
<dbReference type="Proteomes" id="UP000095023">
    <property type="component" value="Unassembled WGS sequence"/>
</dbReference>
<name>A0A1E4TIF6_9ASCO</name>
<dbReference type="GO" id="GO:0042729">
    <property type="term" value="C:DASH complex"/>
    <property type="evidence" value="ECO:0007669"/>
    <property type="project" value="InterPro"/>
</dbReference>
<gene>
    <name evidence="1" type="ORF">CANCADRAFT_108</name>
</gene>
<dbReference type="EMBL" id="KV453841">
    <property type="protein sequence ID" value="ODV91542.1"/>
    <property type="molecule type" value="Genomic_DNA"/>
</dbReference>
<dbReference type="InterPro" id="IPR013960">
    <property type="entry name" value="DASH_Duo1"/>
</dbReference>
<protein>
    <submittedName>
        <fullName evidence="1">Uncharacterized protein</fullName>
    </submittedName>
</protein>
<evidence type="ECO:0000313" key="1">
    <source>
        <dbReference type="EMBL" id="ODV91542.1"/>
    </source>
</evidence>
<sequence>MDDTNFDPNRLQRLTESLADMSIKFPLNDSKSVDVDDILKEAALAKDLNNVVRSLIDALKKSDDNLDILLQNLNDSDKLLNKYAIILSETYHIGEKMNDQT</sequence>
<evidence type="ECO:0000313" key="2">
    <source>
        <dbReference type="Proteomes" id="UP000095023"/>
    </source>
</evidence>
<dbReference type="Pfam" id="PF08651">
    <property type="entry name" value="DASH_Duo1"/>
    <property type="match status" value="1"/>
</dbReference>
<reference evidence="2" key="1">
    <citation type="submission" date="2016-02" db="EMBL/GenBank/DDBJ databases">
        <title>Comparative genomics of biotechnologically important yeasts.</title>
        <authorList>
            <consortium name="DOE Joint Genome Institute"/>
            <person name="Riley R."/>
            <person name="Haridas S."/>
            <person name="Wolfe K.H."/>
            <person name="Lopes M.R."/>
            <person name="Hittinger C.T."/>
            <person name="Goker M."/>
            <person name="Salamov A."/>
            <person name="Wisecaver J."/>
            <person name="Long T.M."/>
            <person name="Aerts A.L."/>
            <person name="Barry K."/>
            <person name="Choi C."/>
            <person name="Clum A."/>
            <person name="Coughlan A.Y."/>
            <person name="Deshpande S."/>
            <person name="Douglass A.P."/>
            <person name="Hanson S.J."/>
            <person name="Klenk H.-P."/>
            <person name="Labutti K."/>
            <person name="Lapidus A."/>
            <person name="Lindquist E."/>
            <person name="Lipzen A."/>
            <person name="Meier-Kolthoff J.P."/>
            <person name="Ohm R.A."/>
            <person name="Otillar R.P."/>
            <person name="Pangilinan J."/>
            <person name="Peng Y."/>
            <person name="Rokas A."/>
            <person name="Rosa C.A."/>
            <person name="Scheuner C."/>
            <person name="Sibirny A.A."/>
            <person name="Slot J.C."/>
            <person name="Stielow J.B."/>
            <person name="Sun H."/>
            <person name="Kurtzman C.P."/>
            <person name="Blackwell M."/>
            <person name="Jeffries T.W."/>
            <person name="Grigoriev I.V."/>
        </authorList>
    </citation>
    <scope>NUCLEOTIDE SEQUENCE [LARGE SCALE GENOMIC DNA]</scope>
    <source>
        <strain evidence="2">NRRL Y-17796</strain>
    </source>
</reference>
<keyword evidence="2" id="KW-1185">Reference proteome</keyword>